<keyword evidence="4" id="KW-1185">Reference proteome</keyword>
<reference evidence="3 4" key="1">
    <citation type="journal article" date="2022" name="Int. J. Syst. Evol. Microbiol.">
        <title>Prevotella herbatica sp. nov., a plant polysaccharide-decomposing anaerobic bacterium isolated from a methanogenic reactor.</title>
        <authorList>
            <person name="Uek A."/>
            <person name="Tonouchi A."/>
            <person name="Kaku N."/>
            <person name="Ueki K."/>
        </authorList>
    </citation>
    <scope>NUCLEOTIDE SEQUENCE [LARGE SCALE GENOMIC DNA]</scope>
    <source>
        <strain evidence="3 4">WR041</strain>
    </source>
</reference>
<organism evidence="3 4">
    <name type="scientific">Prevotella herbatica</name>
    <dbReference type="NCBI Taxonomy" id="2801997"/>
    <lineage>
        <taxon>Bacteria</taxon>
        <taxon>Pseudomonadati</taxon>
        <taxon>Bacteroidota</taxon>
        <taxon>Bacteroidia</taxon>
        <taxon>Bacteroidales</taxon>
        <taxon>Prevotellaceae</taxon>
        <taxon>Prevotella</taxon>
    </lineage>
</organism>
<evidence type="ECO:0000256" key="1">
    <source>
        <dbReference type="ARBA" id="ARBA00023125"/>
    </source>
</evidence>
<evidence type="ECO:0000313" key="3">
    <source>
        <dbReference type="EMBL" id="BCS85359.1"/>
    </source>
</evidence>
<keyword evidence="1" id="KW-0238">DNA-binding</keyword>
<dbReference type="SUPFAM" id="SSF47729">
    <property type="entry name" value="IHF-like DNA-binding proteins"/>
    <property type="match status" value="1"/>
</dbReference>
<dbReference type="InterPro" id="IPR041607">
    <property type="entry name" value="HU-HIG"/>
</dbReference>
<proteinExistence type="predicted"/>
<protein>
    <recommendedName>
        <fullName evidence="2">HU domain-containing protein</fullName>
    </recommendedName>
</protein>
<gene>
    <name evidence="3" type="ORF">prwr041_12520</name>
</gene>
<evidence type="ECO:0000259" key="2">
    <source>
        <dbReference type="Pfam" id="PF18291"/>
    </source>
</evidence>
<evidence type="ECO:0000313" key="4">
    <source>
        <dbReference type="Proteomes" id="UP001319045"/>
    </source>
</evidence>
<name>A0ABN6EHR0_9BACT</name>
<dbReference type="InterPro" id="IPR010992">
    <property type="entry name" value="IHF-like_DNA-bd_dom_sf"/>
</dbReference>
<sequence length="75" mass="8442">MDVIRDHLLNGEEVTIDGLGSFHVGVTSDSVVNPADFKHSNIHGVHLKFREDAKRDAMTWKLTRSLTDDAIIEIR</sequence>
<accession>A0ABN6EHR0</accession>
<dbReference type="Proteomes" id="UP001319045">
    <property type="component" value="Chromosome"/>
</dbReference>
<feature type="domain" description="HU" evidence="2">
    <location>
        <begin position="2"/>
        <end position="54"/>
    </location>
</feature>
<dbReference type="Pfam" id="PF18291">
    <property type="entry name" value="HU-HIG"/>
    <property type="match status" value="1"/>
</dbReference>
<dbReference type="EMBL" id="AP024484">
    <property type="protein sequence ID" value="BCS85359.1"/>
    <property type="molecule type" value="Genomic_DNA"/>
</dbReference>